<comment type="caution">
    <text evidence="1">The sequence shown here is derived from an EMBL/GenBank/DDBJ whole genome shotgun (WGS) entry which is preliminary data.</text>
</comment>
<dbReference type="Proteomes" id="UP001596091">
    <property type="component" value="Unassembled WGS sequence"/>
</dbReference>
<dbReference type="EMBL" id="JBHSPH010000009">
    <property type="protein sequence ID" value="MFC5864359.1"/>
    <property type="molecule type" value="Genomic_DNA"/>
</dbReference>
<dbReference type="RefSeq" id="WP_263342093.1">
    <property type="nucleotide sequence ID" value="NZ_JAGSYH010000009.1"/>
</dbReference>
<keyword evidence="2" id="KW-1185">Reference proteome</keyword>
<protein>
    <submittedName>
        <fullName evidence="1">Uncharacterized protein</fullName>
    </submittedName>
</protein>
<organism evidence="1 2">
    <name type="scientific">Acidicapsa dinghuensis</name>
    <dbReference type="NCBI Taxonomy" id="2218256"/>
    <lineage>
        <taxon>Bacteria</taxon>
        <taxon>Pseudomonadati</taxon>
        <taxon>Acidobacteriota</taxon>
        <taxon>Terriglobia</taxon>
        <taxon>Terriglobales</taxon>
        <taxon>Acidobacteriaceae</taxon>
        <taxon>Acidicapsa</taxon>
    </lineage>
</organism>
<gene>
    <name evidence="1" type="ORF">ACFPT7_18785</name>
</gene>
<sequence>MSNINGKVYAMNAITPMRPWKTWILRAIFFILGNVKPLQSDLINLSFIQFARWVIIPRNSFPFVGAPQQRELLEYDYLLFFSNFNGTWNQYIDAFSAVLSKGLDLVWKWSEKFPGSTPVTIFKEYITRVQFDTDYYYTAYPHATANDVKNAHIVQQTFDALNRNAATMSPDQFREAYLQFVLSVQTHLGATGEAPIVF</sequence>
<accession>A0ABW1EKA6</accession>
<evidence type="ECO:0000313" key="2">
    <source>
        <dbReference type="Proteomes" id="UP001596091"/>
    </source>
</evidence>
<evidence type="ECO:0000313" key="1">
    <source>
        <dbReference type="EMBL" id="MFC5864359.1"/>
    </source>
</evidence>
<name>A0ABW1EKA6_9BACT</name>
<proteinExistence type="predicted"/>
<reference evidence="2" key="1">
    <citation type="journal article" date="2019" name="Int. J. Syst. Evol. Microbiol.">
        <title>The Global Catalogue of Microorganisms (GCM) 10K type strain sequencing project: providing services to taxonomists for standard genome sequencing and annotation.</title>
        <authorList>
            <consortium name="The Broad Institute Genomics Platform"/>
            <consortium name="The Broad Institute Genome Sequencing Center for Infectious Disease"/>
            <person name="Wu L."/>
            <person name="Ma J."/>
        </authorList>
    </citation>
    <scope>NUCLEOTIDE SEQUENCE [LARGE SCALE GENOMIC DNA]</scope>
    <source>
        <strain evidence="2">JCM 4087</strain>
    </source>
</reference>